<name>A0A1E5UNT6_9POAL</name>
<dbReference type="AlphaFoldDB" id="A0A1E5UNT6"/>
<dbReference type="PANTHER" id="PTHR33227">
    <property type="entry name" value="STIGMA-SPECIFIC STIG1-LIKE PROTEIN 3"/>
    <property type="match status" value="1"/>
</dbReference>
<keyword evidence="5" id="KW-1185">Reference proteome</keyword>
<evidence type="ECO:0000313" key="4">
    <source>
        <dbReference type="EMBL" id="OEL14541.1"/>
    </source>
</evidence>
<gene>
    <name evidence="4" type="ORF">BAE44_0024440</name>
</gene>
<evidence type="ECO:0000313" key="5">
    <source>
        <dbReference type="Proteomes" id="UP000095767"/>
    </source>
</evidence>
<comment type="caution">
    <text evidence="4">The sequence shown here is derived from an EMBL/GenBank/DDBJ whole genome shotgun (WGS) entry which is preliminary data.</text>
</comment>
<dbReference type="Proteomes" id="UP000095767">
    <property type="component" value="Unassembled WGS sequence"/>
</dbReference>
<evidence type="ECO:0000256" key="3">
    <source>
        <dbReference type="SAM" id="SignalP"/>
    </source>
</evidence>
<comment type="similarity">
    <text evidence="1">Belongs to the STIG1 family.</text>
</comment>
<dbReference type="EMBL" id="LWDX02069698">
    <property type="protein sequence ID" value="OEL14541.1"/>
    <property type="molecule type" value="Genomic_DNA"/>
</dbReference>
<evidence type="ECO:0000256" key="2">
    <source>
        <dbReference type="ARBA" id="ARBA00022729"/>
    </source>
</evidence>
<feature type="chain" id="PRO_5009187260" evidence="3">
    <location>
        <begin position="25"/>
        <end position="131"/>
    </location>
</feature>
<protein>
    <submittedName>
        <fullName evidence="4">Uncharacterized protein</fullName>
    </submittedName>
</protein>
<evidence type="ECO:0000256" key="1">
    <source>
        <dbReference type="ARBA" id="ARBA00006010"/>
    </source>
</evidence>
<keyword evidence="2 3" id="KW-0732">Signal</keyword>
<sequence>MRKAGIFLMALALAMATALPPVVATTTPRSLGRRSRFLGIMEGLCSNEAPCPLGTDKFGYPVYMDCCNGRCVDTGSNINNCGGCGYACGGWPWICCDGYCFNSQNDYENCGHCGNFCSTPGCFYGVCQYAV</sequence>
<dbReference type="STRING" id="888268.A0A1E5UNT6"/>
<reference evidence="4 5" key="1">
    <citation type="submission" date="2016-09" db="EMBL/GenBank/DDBJ databases">
        <title>The draft genome of Dichanthelium oligosanthes: A C3 panicoid grass species.</title>
        <authorList>
            <person name="Studer A.J."/>
            <person name="Schnable J.C."/>
            <person name="Brutnell T.P."/>
        </authorList>
    </citation>
    <scope>NUCLEOTIDE SEQUENCE [LARGE SCALE GENOMIC DNA]</scope>
    <source>
        <strain evidence="5">cv. Kellogg 1175</strain>
        <tissue evidence="4">Leaf</tissue>
    </source>
</reference>
<dbReference type="Pfam" id="PF04885">
    <property type="entry name" value="Stig1"/>
    <property type="match status" value="1"/>
</dbReference>
<proteinExistence type="inferred from homology"/>
<organism evidence="4 5">
    <name type="scientific">Dichanthelium oligosanthes</name>
    <dbReference type="NCBI Taxonomy" id="888268"/>
    <lineage>
        <taxon>Eukaryota</taxon>
        <taxon>Viridiplantae</taxon>
        <taxon>Streptophyta</taxon>
        <taxon>Embryophyta</taxon>
        <taxon>Tracheophyta</taxon>
        <taxon>Spermatophyta</taxon>
        <taxon>Magnoliopsida</taxon>
        <taxon>Liliopsida</taxon>
        <taxon>Poales</taxon>
        <taxon>Poaceae</taxon>
        <taxon>PACMAD clade</taxon>
        <taxon>Panicoideae</taxon>
        <taxon>Panicodae</taxon>
        <taxon>Paniceae</taxon>
        <taxon>Dichantheliinae</taxon>
        <taxon>Dichanthelium</taxon>
    </lineage>
</organism>
<dbReference type="PANTHER" id="PTHR33227:SF48">
    <property type="entry name" value="STIGMA-SPECIFIC STIG1-LIKE PROTEIN 4"/>
    <property type="match status" value="1"/>
</dbReference>
<accession>A0A1E5UNT6</accession>
<dbReference type="OrthoDB" id="1841769at2759"/>
<dbReference type="InterPro" id="IPR006969">
    <property type="entry name" value="Stig-like"/>
</dbReference>
<feature type="signal peptide" evidence="3">
    <location>
        <begin position="1"/>
        <end position="24"/>
    </location>
</feature>